<dbReference type="RefSeq" id="WP_159031256.1">
    <property type="nucleotide sequence ID" value="NZ_JARAYJ010000017.1"/>
</dbReference>
<evidence type="ECO:0000313" key="2">
    <source>
        <dbReference type="Proteomes" id="UP001631957"/>
    </source>
</evidence>
<gene>
    <name evidence="1" type="ORF">ACKI18_25420</name>
</gene>
<sequence>MKIENPAENLVRGYRTYTDGDQVAQVAGVEGPETTASITTATPVITTTTLIFDC</sequence>
<protein>
    <submittedName>
        <fullName evidence="1">Uncharacterized protein</fullName>
    </submittedName>
</protein>
<name>A0ABW9HZ47_9ACTN</name>
<proteinExistence type="predicted"/>
<accession>A0ABW9HZ47</accession>
<organism evidence="1 2">
    <name type="scientific">Streptomyces niveiscabiei</name>
    <dbReference type="NCBI Taxonomy" id="164115"/>
    <lineage>
        <taxon>Bacteria</taxon>
        <taxon>Bacillati</taxon>
        <taxon>Actinomycetota</taxon>
        <taxon>Actinomycetes</taxon>
        <taxon>Kitasatosporales</taxon>
        <taxon>Streptomycetaceae</taxon>
        <taxon>Streptomyces</taxon>
    </lineage>
</organism>
<comment type="caution">
    <text evidence="1">The sequence shown here is derived from an EMBL/GenBank/DDBJ whole genome shotgun (WGS) entry which is preliminary data.</text>
</comment>
<dbReference type="EMBL" id="JBJVNI010000014">
    <property type="protein sequence ID" value="MFM9612042.1"/>
    <property type="molecule type" value="Genomic_DNA"/>
</dbReference>
<evidence type="ECO:0000313" key="1">
    <source>
        <dbReference type="EMBL" id="MFM9612042.1"/>
    </source>
</evidence>
<dbReference type="Proteomes" id="UP001631957">
    <property type="component" value="Unassembled WGS sequence"/>
</dbReference>
<reference evidence="1 2" key="1">
    <citation type="submission" date="2024-12" db="EMBL/GenBank/DDBJ databases">
        <title>Forecasting of Potato common scab and diversities of Pathogenic streptomyces spp. in china.</title>
        <authorList>
            <person name="Handique U."/>
            <person name="Wu J."/>
        </authorList>
    </citation>
    <scope>NUCLEOTIDE SEQUENCE [LARGE SCALE GENOMIC DNA]</scope>
    <source>
        <strain evidence="1 2">ZRIMU1530</strain>
    </source>
</reference>
<keyword evidence="2" id="KW-1185">Reference proteome</keyword>